<feature type="signal peptide" evidence="1">
    <location>
        <begin position="1"/>
        <end position="19"/>
    </location>
</feature>
<dbReference type="EMBL" id="JACHIG010000010">
    <property type="protein sequence ID" value="MBB5034483.1"/>
    <property type="molecule type" value="Genomic_DNA"/>
</dbReference>
<evidence type="ECO:0000313" key="4">
    <source>
        <dbReference type="Proteomes" id="UP000590740"/>
    </source>
</evidence>
<feature type="chain" id="PRO_5030785516" evidence="1">
    <location>
        <begin position="20"/>
        <end position="258"/>
    </location>
</feature>
<dbReference type="Gene3D" id="3.90.1580.10">
    <property type="entry name" value="paralog of FGE (formylglycine-generating enzyme)"/>
    <property type="match status" value="1"/>
</dbReference>
<reference evidence="3 4" key="1">
    <citation type="submission" date="2020-08" db="EMBL/GenBank/DDBJ databases">
        <title>Genomic Encyclopedia of Type Strains, Phase IV (KMG-IV): sequencing the most valuable type-strain genomes for metagenomic binning, comparative biology and taxonomic classification.</title>
        <authorList>
            <person name="Goeker M."/>
        </authorList>
    </citation>
    <scope>NUCLEOTIDE SEQUENCE [LARGE SCALE GENOMIC DNA]</scope>
    <source>
        <strain evidence="3 4">DSM 12252</strain>
    </source>
</reference>
<evidence type="ECO:0000313" key="3">
    <source>
        <dbReference type="EMBL" id="MBB5034483.1"/>
    </source>
</evidence>
<organism evidence="3 4">
    <name type="scientific">Prosthecobacter vanneervenii</name>
    <dbReference type="NCBI Taxonomy" id="48466"/>
    <lineage>
        <taxon>Bacteria</taxon>
        <taxon>Pseudomonadati</taxon>
        <taxon>Verrucomicrobiota</taxon>
        <taxon>Verrucomicrobiia</taxon>
        <taxon>Verrucomicrobiales</taxon>
        <taxon>Verrucomicrobiaceae</taxon>
        <taxon>Prosthecobacter</taxon>
    </lineage>
</organism>
<dbReference type="GO" id="GO:0120147">
    <property type="term" value="F:formylglycine-generating oxidase activity"/>
    <property type="evidence" value="ECO:0007669"/>
    <property type="project" value="TreeGrafter"/>
</dbReference>
<dbReference type="InterPro" id="IPR042095">
    <property type="entry name" value="SUMF_sf"/>
</dbReference>
<gene>
    <name evidence="3" type="ORF">HNQ65_004088</name>
</gene>
<evidence type="ECO:0000256" key="1">
    <source>
        <dbReference type="SAM" id="SignalP"/>
    </source>
</evidence>
<comment type="caution">
    <text evidence="3">The sequence shown here is derived from an EMBL/GenBank/DDBJ whole genome shotgun (WGS) entry which is preliminary data.</text>
</comment>
<keyword evidence="1" id="KW-0732">Signal</keyword>
<dbReference type="AlphaFoldDB" id="A0A7W7YE44"/>
<dbReference type="Pfam" id="PF03781">
    <property type="entry name" value="FGE-sulfatase"/>
    <property type="match status" value="1"/>
</dbReference>
<protein>
    <submittedName>
        <fullName evidence="3">Formylglycine-generating enzyme required for sulfatase activity</fullName>
    </submittedName>
</protein>
<dbReference type="SUPFAM" id="SSF56436">
    <property type="entry name" value="C-type lectin-like"/>
    <property type="match status" value="1"/>
</dbReference>
<name>A0A7W7YE44_9BACT</name>
<sequence length="258" mass="28811">MKLALLMLLVGLGVGADCAWGGDAVVNSLGMKFVTVPGTKVLMCIHETRKSDYAAYAKANPKIDMTWKKIEAYGVPVSEGDDHPVVNVNWEDAVAFCEWLSQKEGRVYRLPTDREWSYAAGIATKEERGLTPEKLDAKLKEIYPWGKTWPPPAGVANLADTAGASRIPGMVVVPAYTDGFVTTAPVMSFRPNKLGFYDLSGNVWEWCEDWYNQERKERVLRGGSWCYDPLSLLSSDRLHHAPTTRDMYRGFRCVLVGR</sequence>
<accession>A0A7W7YE44</accession>
<dbReference type="PANTHER" id="PTHR23150">
    <property type="entry name" value="SULFATASE MODIFYING FACTOR 1, 2"/>
    <property type="match status" value="1"/>
</dbReference>
<dbReference type="PANTHER" id="PTHR23150:SF19">
    <property type="entry name" value="FORMYLGLYCINE-GENERATING ENZYME"/>
    <property type="match status" value="1"/>
</dbReference>
<keyword evidence="4" id="KW-1185">Reference proteome</keyword>
<dbReference type="InterPro" id="IPR051043">
    <property type="entry name" value="Sulfatase_Mod_Factor_Kinase"/>
</dbReference>
<feature type="domain" description="Sulfatase-modifying factor enzyme-like" evidence="2">
    <location>
        <begin position="44"/>
        <end position="254"/>
    </location>
</feature>
<dbReference type="Proteomes" id="UP000590740">
    <property type="component" value="Unassembled WGS sequence"/>
</dbReference>
<dbReference type="RefSeq" id="WP_184342344.1">
    <property type="nucleotide sequence ID" value="NZ_JACHIG010000010.1"/>
</dbReference>
<dbReference type="InterPro" id="IPR005532">
    <property type="entry name" value="SUMF_dom"/>
</dbReference>
<proteinExistence type="predicted"/>
<dbReference type="InterPro" id="IPR016187">
    <property type="entry name" value="CTDL_fold"/>
</dbReference>
<evidence type="ECO:0000259" key="2">
    <source>
        <dbReference type="Pfam" id="PF03781"/>
    </source>
</evidence>